<dbReference type="AlphaFoldDB" id="A0AAV7PDG7"/>
<protein>
    <submittedName>
        <fullName evidence="1">Uncharacterized protein</fullName>
    </submittedName>
</protein>
<evidence type="ECO:0000313" key="1">
    <source>
        <dbReference type="EMBL" id="KAJ1125834.1"/>
    </source>
</evidence>
<accession>A0AAV7PDG7</accession>
<dbReference type="EMBL" id="JANPWB010000011">
    <property type="protein sequence ID" value="KAJ1125834.1"/>
    <property type="molecule type" value="Genomic_DNA"/>
</dbReference>
<sequence length="118" mass="13138">MRGSAENQQRSGQCGSQYLFPEPLRRALPSTSGFREKLLQKGRKALSWRPLMNTKKLDCLRLPKSPQRPKFRSRSISRLFAAELGPGCLLGPRCLPDENLYLTQAIVGAMPAPKQGGE</sequence>
<name>A0AAV7PDG7_PLEWA</name>
<dbReference type="Proteomes" id="UP001066276">
    <property type="component" value="Chromosome 7"/>
</dbReference>
<organism evidence="1 2">
    <name type="scientific">Pleurodeles waltl</name>
    <name type="common">Iberian ribbed newt</name>
    <dbReference type="NCBI Taxonomy" id="8319"/>
    <lineage>
        <taxon>Eukaryota</taxon>
        <taxon>Metazoa</taxon>
        <taxon>Chordata</taxon>
        <taxon>Craniata</taxon>
        <taxon>Vertebrata</taxon>
        <taxon>Euteleostomi</taxon>
        <taxon>Amphibia</taxon>
        <taxon>Batrachia</taxon>
        <taxon>Caudata</taxon>
        <taxon>Salamandroidea</taxon>
        <taxon>Salamandridae</taxon>
        <taxon>Pleurodelinae</taxon>
        <taxon>Pleurodeles</taxon>
    </lineage>
</organism>
<gene>
    <name evidence="1" type="ORF">NDU88_004251</name>
</gene>
<keyword evidence="2" id="KW-1185">Reference proteome</keyword>
<proteinExistence type="predicted"/>
<evidence type="ECO:0000313" key="2">
    <source>
        <dbReference type="Proteomes" id="UP001066276"/>
    </source>
</evidence>
<comment type="caution">
    <text evidence="1">The sequence shown here is derived from an EMBL/GenBank/DDBJ whole genome shotgun (WGS) entry which is preliminary data.</text>
</comment>
<reference evidence="1" key="1">
    <citation type="journal article" date="2022" name="bioRxiv">
        <title>Sequencing and chromosome-scale assembly of the giantPleurodeles waltlgenome.</title>
        <authorList>
            <person name="Brown T."/>
            <person name="Elewa A."/>
            <person name="Iarovenko S."/>
            <person name="Subramanian E."/>
            <person name="Araus A.J."/>
            <person name="Petzold A."/>
            <person name="Susuki M."/>
            <person name="Suzuki K.-i.T."/>
            <person name="Hayashi T."/>
            <person name="Toyoda A."/>
            <person name="Oliveira C."/>
            <person name="Osipova E."/>
            <person name="Leigh N.D."/>
            <person name="Simon A."/>
            <person name="Yun M.H."/>
        </authorList>
    </citation>
    <scope>NUCLEOTIDE SEQUENCE</scope>
    <source>
        <strain evidence="1">20211129_DDA</strain>
        <tissue evidence="1">Liver</tissue>
    </source>
</reference>